<dbReference type="SUPFAM" id="SSF54452">
    <property type="entry name" value="MHC antigen-recognition domain"/>
    <property type="match status" value="1"/>
</dbReference>
<protein>
    <submittedName>
        <fullName evidence="15">Major histocompatibility complex class I-related gene protein-like</fullName>
    </submittedName>
</protein>
<evidence type="ECO:0000256" key="4">
    <source>
        <dbReference type="ARBA" id="ARBA00022729"/>
    </source>
</evidence>
<evidence type="ECO:0000259" key="13">
    <source>
        <dbReference type="PROSITE" id="PS50835"/>
    </source>
</evidence>
<dbReference type="GO" id="GO:0002474">
    <property type="term" value="P:antigen processing and presentation of peptide antigen via MHC class I"/>
    <property type="evidence" value="ECO:0007669"/>
    <property type="project" value="UniProtKB-KW"/>
</dbReference>
<dbReference type="KEGG" id="nss:113427193"/>
<dbReference type="SMART" id="SM00407">
    <property type="entry name" value="IGc1"/>
    <property type="match status" value="2"/>
</dbReference>
<dbReference type="InterPro" id="IPR011162">
    <property type="entry name" value="MHC_I/II-like_Ag-recog"/>
</dbReference>
<evidence type="ECO:0000256" key="7">
    <source>
        <dbReference type="ARBA" id="ARBA00023136"/>
    </source>
</evidence>
<evidence type="ECO:0000256" key="5">
    <source>
        <dbReference type="ARBA" id="ARBA00022859"/>
    </source>
</evidence>
<feature type="region of interest" description="Disordered" evidence="10">
    <location>
        <begin position="410"/>
        <end position="468"/>
    </location>
</feature>
<keyword evidence="4 12" id="KW-0732">Signal</keyword>
<dbReference type="Proteomes" id="UP000504612">
    <property type="component" value="Unplaced"/>
</dbReference>
<dbReference type="Pfam" id="PF07654">
    <property type="entry name" value="C1-set"/>
    <property type="match status" value="2"/>
</dbReference>
<dbReference type="PANTHER" id="PTHR16675">
    <property type="entry name" value="MHC CLASS I-RELATED"/>
    <property type="match status" value="1"/>
</dbReference>
<feature type="domain" description="Ig-like" evidence="13">
    <location>
        <begin position="272"/>
        <end position="358"/>
    </location>
</feature>
<dbReference type="Pfam" id="PF00129">
    <property type="entry name" value="MHC_I"/>
    <property type="match status" value="1"/>
</dbReference>
<proteinExistence type="predicted"/>
<accession>A0A6J1VQY8</accession>
<dbReference type="SUPFAM" id="SSF48726">
    <property type="entry name" value="Immunoglobulin"/>
    <property type="match status" value="2"/>
</dbReference>
<dbReference type="GO" id="GO:0006955">
    <property type="term" value="P:immune response"/>
    <property type="evidence" value="ECO:0007669"/>
    <property type="project" value="TreeGrafter"/>
</dbReference>
<dbReference type="PROSITE" id="PS00290">
    <property type="entry name" value="IG_MHC"/>
    <property type="match status" value="2"/>
</dbReference>
<evidence type="ECO:0000256" key="6">
    <source>
        <dbReference type="ARBA" id="ARBA00022989"/>
    </source>
</evidence>
<dbReference type="GO" id="GO:0009897">
    <property type="term" value="C:external side of plasma membrane"/>
    <property type="evidence" value="ECO:0007669"/>
    <property type="project" value="TreeGrafter"/>
</dbReference>
<dbReference type="InterPro" id="IPR037055">
    <property type="entry name" value="MHC_I-like_Ag-recog_sf"/>
</dbReference>
<dbReference type="InterPro" id="IPR011161">
    <property type="entry name" value="MHC_I-like_Ag-recog"/>
</dbReference>
<dbReference type="InterPro" id="IPR003006">
    <property type="entry name" value="Ig/MHC_CS"/>
</dbReference>
<keyword evidence="6 11" id="KW-1133">Transmembrane helix</keyword>
<dbReference type="GeneID" id="113427193"/>
<dbReference type="PANTHER" id="PTHR16675:SF242">
    <property type="entry name" value="MAJOR HISTOCOMPATIBILITY COMPLEX CLASS I-RELATED GENE PROTEIN"/>
    <property type="match status" value="1"/>
</dbReference>
<name>A0A6J1VQY8_9SAUR</name>
<keyword evidence="3 11" id="KW-0812">Transmembrane</keyword>
<evidence type="ECO:0000313" key="14">
    <source>
        <dbReference type="Proteomes" id="UP000504612"/>
    </source>
</evidence>
<dbReference type="InterPro" id="IPR007110">
    <property type="entry name" value="Ig-like_dom"/>
</dbReference>
<dbReference type="AlphaFoldDB" id="A0A6J1VQY8"/>
<keyword evidence="7 11" id="KW-0472">Membrane</keyword>
<feature type="signal peptide" evidence="12">
    <location>
        <begin position="1"/>
        <end position="21"/>
    </location>
</feature>
<evidence type="ECO:0000256" key="10">
    <source>
        <dbReference type="SAM" id="MobiDB-lite"/>
    </source>
</evidence>
<dbReference type="Gene3D" id="2.60.40.10">
    <property type="entry name" value="Immunoglobulins"/>
    <property type="match status" value="2"/>
</dbReference>
<keyword evidence="2" id="KW-0490">MHC I</keyword>
<feature type="transmembrane region" description="Helical" evidence="11">
    <location>
        <begin position="375"/>
        <end position="397"/>
    </location>
</feature>
<dbReference type="PROSITE" id="PS50835">
    <property type="entry name" value="IG_LIKE"/>
    <property type="match status" value="2"/>
</dbReference>
<dbReference type="InterPro" id="IPR036179">
    <property type="entry name" value="Ig-like_dom_sf"/>
</dbReference>
<feature type="compositionally biased region" description="Basic and acidic residues" evidence="10">
    <location>
        <begin position="421"/>
        <end position="432"/>
    </location>
</feature>
<reference evidence="15" key="1">
    <citation type="submission" date="2025-08" db="UniProtKB">
        <authorList>
            <consortium name="RefSeq"/>
        </authorList>
    </citation>
    <scope>IDENTIFICATION</scope>
</reference>
<evidence type="ECO:0000256" key="1">
    <source>
        <dbReference type="ARBA" id="ARBA00004479"/>
    </source>
</evidence>
<evidence type="ECO:0000256" key="8">
    <source>
        <dbReference type="ARBA" id="ARBA00023157"/>
    </source>
</evidence>
<sequence>MGQLQWRLCLMGAATFLLGNAFGTPSSSHSLLYFHHALLLEGQPQFIEVTYLDGQPIQHYDSNTKRMRPFPLWNNQLDDTYYQFESANMKVFERHFPGKLKKISVSQKNNQNNDHTLQCIQGCKLTADGNEISIHQDAFDGKRMKKTFHRERFYLNGNCIQWLKRYLGLKPQKKELPMVKVTHQEVIIDNLQALTCQAYGFYPKEISASWRKDGEIFNQTNSSVLIVPNSDGTFNARLSIQINPKERNLYRCHVEHVSSSEPLDFVLQITGPSAKVTTHVLNVNETLLNCSICNFYPEDIDTSWMKDGENWDQETFRGDIIRNWDGTYCTWISIDINPMEEYRYRCYVEHEGLQEALSVKAPIAIISTEENFQPLLIICCVVSVLGILILLSIILGIRWCKKRRRDCRSAAKSDPNSSLDNAEKYPLKEREGVPPLNNIAGEESRGDSPTSQDTEEKKQPSENHQISI</sequence>
<evidence type="ECO:0000256" key="12">
    <source>
        <dbReference type="SAM" id="SignalP"/>
    </source>
</evidence>
<dbReference type="InterPro" id="IPR003597">
    <property type="entry name" value="Ig_C1-set"/>
</dbReference>
<keyword evidence="8" id="KW-1015">Disulfide bond</keyword>
<evidence type="ECO:0000256" key="3">
    <source>
        <dbReference type="ARBA" id="ARBA00022692"/>
    </source>
</evidence>
<keyword evidence="5" id="KW-0391">Immunity</keyword>
<organism evidence="14 15">
    <name type="scientific">Notechis scutatus</name>
    <name type="common">mainland tiger snake</name>
    <dbReference type="NCBI Taxonomy" id="8663"/>
    <lineage>
        <taxon>Eukaryota</taxon>
        <taxon>Metazoa</taxon>
        <taxon>Chordata</taxon>
        <taxon>Craniata</taxon>
        <taxon>Vertebrata</taxon>
        <taxon>Euteleostomi</taxon>
        <taxon>Lepidosauria</taxon>
        <taxon>Squamata</taxon>
        <taxon>Bifurcata</taxon>
        <taxon>Unidentata</taxon>
        <taxon>Episquamata</taxon>
        <taxon>Toxicofera</taxon>
        <taxon>Serpentes</taxon>
        <taxon>Colubroidea</taxon>
        <taxon>Elapidae</taxon>
        <taxon>Hydrophiinae</taxon>
        <taxon>Notechis</taxon>
    </lineage>
</organism>
<evidence type="ECO:0000256" key="11">
    <source>
        <dbReference type="SAM" id="Phobius"/>
    </source>
</evidence>
<dbReference type="Gene3D" id="3.30.500.10">
    <property type="entry name" value="MHC class I-like antigen recognition-like"/>
    <property type="match status" value="1"/>
</dbReference>
<evidence type="ECO:0000313" key="15">
    <source>
        <dbReference type="RefSeq" id="XP_026545441.1"/>
    </source>
</evidence>
<evidence type="ECO:0000256" key="9">
    <source>
        <dbReference type="ARBA" id="ARBA00023180"/>
    </source>
</evidence>
<dbReference type="InterPro" id="IPR050208">
    <property type="entry name" value="MHC_class-I_related"/>
</dbReference>
<gene>
    <name evidence="15" type="primary">LOC113427193</name>
</gene>
<dbReference type="GO" id="GO:0005615">
    <property type="term" value="C:extracellular space"/>
    <property type="evidence" value="ECO:0007669"/>
    <property type="project" value="TreeGrafter"/>
</dbReference>
<keyword evidence="9" id="KW-0325">Glycoprotein</keyword>
<dbReference type="RefSeq" id="XP_026545441.1">
    <property type="nucleotide sequence ID" value="XM_026689656.1"/>
</dbReference>
<dbReference type="FunFam" id="2.60.40.10:FF:000204">
    <property type="entry name" value="Major histocompatibility complex, class I-related protein"/>
    <property type="match status" value="2"/>
</dbReference>
<keyword evidence="14" id="KW-1185">Reference proteome</keyword>
<evidence type="ECO:0000256" key="2">
    <source>
        <dbReference type="ARBA" id="ARBA00022451"/>
    </source>
</evidence>
<dbReference type="GO" id="GO:0042612">
    <property type="term" value="C:MHC class I protein complex"/>
    <property type="evidence" value="ECO:0007669"/>
    <property type="project" value="UniProtKB-KW"/>
</dbReference>
<dbReference type="InterPro" id="IPR013783">
    <property type="entry name" value="Ig-like_fold"/>
</dbReference>
<comment type="subcellular location">
    <subcellularLocation>
        <location evidence="1">Membrane</location>
        <topology evidence="1">Single-pass type I membrane protein</topology>
    </subcellularLocation>
</comment>
<feature type="chain" id="PRO_5026852099" evidence="12">
    <location>
        <begin position="22"/>
        <end position="468"/>
    </location>
</feature>
<feature type="domain" description="Ig-like" evidence="13">
    <location>
        <begin position="171"/>
        <end position="264"/>
    </location>
</feature>